<comment type="caution">
    <text evidence="1">The sequence shown here is derived from an EMBL/GenBank/DDBJ whole genome shotgun (WGS) entry which is preliminary data.</text>
</comment>
<sequence length="65" mass="6952">MNHDHIHVTRTGHGPRAAVRLHVDDDGRTAPHEIDAHQARHLTFRLAQATGLTAYGPAALAEAAG</sequence>
<keyword evidence="2" id="KW-1185">Reference proteome</keyword>
<evidence type="ECO:0000313" key="1">
    <source>
        <dbReference type="EMBL" id="MDI3388231.1"/>
    </source>
</evidence>
<protein>
    <submittedName>
        <fullName evidence="1">Uncharacterized protein</fullName>
    </submittedName>
</protein>
<accession>A0ABT6RUW5</accession>
<gene>
    <name evidence="1" type="ORF">QIS99_18765</name>
</gene>
<dbReference type="RefSeq" id="WP_282514685.1">
    <property type="nucleotide sequence ID" value="NZ_JASCIR010000015.1"/>
</dbReference>
<dbReference type="Proteomes" id="UP001224661">
    <property type="component" value="Unassembled WGS sequence"/>
</dbReference>
<proteinExistence type="predicted"/>
<dbReference type="EMBL" id="JASCIR010000015">
    <property type="protein sequence ID" value="MDI3388231.1"/>
    <property type="molecule type" value="Genomic_DNA"/>
</dbReference>
<reference evidence="1 2" key="1">
    <citation type="submission" date="2023-05" db="EMBL/GenBank/DDBJ databases">
        <title>Draft genome sequence of Streptomyces sp. B-S-A8 isolated from a cave soil in Thailand.</title>
        <authorList>
            <person name="Chamroensaksri N."/>
            <person name="Muangham S."/>
        </authorList>
    </citation>
    <scope>NUCLEOTIDE SEQUENCE [LARGE SCALE GENOMIC DNA]</scope>
    <source>
        <strain evidence="1 2">B-S-A8</strain>
    </source>
</reference>
<organism evidence="1 2">
    <name type="scientific">Streptomyces solicavernae</name>
    <dbReference type="NCBI Taxonomy" id="3043614"/>
    <lineage>
        <taxon>Bacteria</taxon>
        <taxon>Bacillati</taxon>
        <taxon>Actinomycetota</taxon>
        <taxon>Actinomycetes</taxon>
        <taxon>Kitasatosporales</taxon>
        <taxon>Streptomycetaceae</taxon>
        <taxon>Streptomyces</taxon>
    </lineage>
</organism>
<name>A0ABT6RUW5_9ACTN</name>
<evidence type="ECO:0000313" key="2">
    <source>
        <dbReference type="Proteomes" id="UP001224661"/>
    </source>
</evidence>